<comment type="caution">
    <text evidence="5">The sequence shown here is derived from an EMBL/GenBank/DDBJ whole genome shotgun (WGS) entry which is preliminary data.</text>
</comment>
<dbReference type="PANTHER" id="PTHR48111">
    <property type="entry name" value="REGULATOR OF RPOS"/>
    <property type="match status" value="1"/>
</dbReference>
<dbReference type="AlphaFoldDB" id="A0A437LSI5"/>
<dbReference type="InterPro" id="IPR001789">
    <property type="entry name" value="Sig_transdc_resp-reg_receiver"/>
</dbReference>
<protein>
    <submittedName>
        <fullName evidence="5">Response regulator transcription factor</fullName>
    </submittedName>
</protein>
<dbReference type="SMART" id="SM00850">
    <property type="entry name" value="LytTR"/>
    <property type="match status" value="1"/>
</dbReference>
<evidence type="ECO:0000259" key="3">
    <source>
        <dbReference type="PROSITE" id="PS50110"/>
    </source>
</evidence>
<dbReference type="OrthoDB" id="236568at2"/>
<evidence type="ECO:0000313" key="5">
    <source>
        <dbReference type="EMBL" id="RVT88369.1"/>
    </source>
</evidence>
<reference evidence="5 6" key="1">
    <citation type="submission" date="2019-01" db="EMBL/GenBank/DDBJ databases">
        <authorList>
            <person name="Chen W.-M."/>
        </authorList>
    </citation>
    <scope>NUCLEOTIDE SEQUENCE [LARGE SCALE GENOMIC DNA]</scope>
    <source>
        <strain evidence="5 6">CCP-18</strain>
    </source>
</reference>
<feature type="domain" description="HTH LytTR-type" evidence="4">
    <location>
        <begin position="153"/>
        <end position="274"/>
    </location>
</feature>
<dbReference type="Gene3D" id="3.40.50.2300">
    <property type="match status" value="1"/>
</dbReference>
<dbReference type="SMART" id="SM00448">
    <property type="entry name" value="REC"/>
    <property type="match status" value="1"/>
</dbReference>
<keyword evidence="1" id="KW-0238">DNA-binding</keyword>
<sequence>MTPLLTQPPLRALLVDDEPLARARMRSLLAQCKDPQVTVVAEAGSSSQARAWLRDNACDLLLLDVQMPGDDGLTLAATLRALPVRPWVVFVTAHPQHALQAFDLEALDYLTKPVRLERLQAALVRVAQRQREREALGQVQPEVALPQEDEEVVPIVERGRLVRVPLAEVLYFKAELKYLTVRTATARHTLEGSLNDWEQRLAGRFLRIHRNALVAKAAVRELDRHAPSDEAHGDSGPMPLDALGDGWAVRVALVNEWLAVSRRQVAAVREALRVGA</sequence>
<keyword evidence="2" id="KW-0597">Phosphoprotein</keyword>
<dbReference type="Proteomes" id="UP000288587">
    <property type="component" value="Unassembled WGS sequence"/>
</dbReference>
<dbReference type="EMBL" id="SACM01000001">
    <property type="protein sequence ID" value="RVT88369.1"/>
    <property type="molecule type" value="Genomic_DNA"/>
</dbReference>
<dbReference type="GO" id="GO:0005829">
    <property type="term" value="C:cytosol"/>
    <property type="evidence" value="ECO:0007669"/>
    <property type="project" value="TreeGrafter"/>
</dbReference>
<evidence type="ECO:0000256" key="1">
    <source>
        <dbReference type="ARBA" id="ARBA00023125"/>
    </source>
</evidence>
<dbReference type="InterPro" id="IPR007492">
    <property type="entry name" value="LytTR_DNA-bd_dom"/>
</dbReference>
<evidence type="ECO:0000259" key="4">
    <source>
        <dbReference type="PROSITE" id="PS50930"/>
    </source>
</evidence>
<dbReference type="PROSITE" id="PS50930">
    <property type="entry name" value="HTH_LYTTR"/>
    <property type="match status" value="1"/>
</dbReference>
<evidence type="ECO:0000313" key="6">
    <source>
        <dbReference type="Proteomes" id="UP000288587"/>
    </source>
</evidence>
<name>A0A437LSI5_9BURK</name>
<dbReference type="InterPro" id="IPR039420">
    <property type="entry name" value="WalR-like"/>
</dbReference>
<dbReference type="GO" id="GO:0000976">
    <property type="term" value="F:transcription cis-regulatory region binding"/>
    <property type="evidence" value="ECO:0007669"/>
    <property type="project" value="TreeGrafter"/>
</dbReference>
<dbReference type="GO" id="GO:0006355">
    <property type="term" value="P:regulation of DNA-templated transcription"/>
    <property type="evidence" value="ECO:0007669"/>
    <property type="project" value="TreeGrafter"/>
</dbReference>
<evidence type="ECO:0000256" key="2">
    <source>
        <dbReference type="PROSITE-ProRule" id="PRU00169"/>
    </source>
</evidence>
<feature type="modified residue" description="4-aspartylphosphate" evidence="2">
    <location>
        <position position="64"/>
    </location>
</feature>
<feature type="domain" description="Response regulatory" evidence="3">
    <location>
        <begin position="11"/>
        <end position="127"/>
    </location>
</feature>
<dbReference type="PROSITE" id="PS50110">
    <property type="entry name" value="RESPONSE_REGULATORY"/>
    <property type="match status" value="1"/>
</dbReference>
<dbReference type="PANTHER" id="PTHR48111:SF3">
    <property type="entry name" value="TRANSCRIPTIONAL REGULATORY PROTEIN BTSR"/>
    <property type="match status" value="1"/>
</dbReference>
<dbReference type="RefSeq" id="WP_127681476.1">
    <property type="nucleotide sequence ID" value="NZ_SACM01000001.1"/>
</dbReference>
<dbReference type="SUPFAM" id="SSF52172">
    <property type="entry name" value="CheY-like"/>
    <property type="match status" value="1"/>
</dbReference>
<dbReference type="Pfam" id="PF00072">
    <property type="entry name" value="Response_reg"/>
    <property type="match status" value="1"/>
</dbReference>
<dbReference type="InterPro" id="IPR011006">
    <property type="entry name" value="CheY-like_superfamily"/>
</dbReference>
<dbReference type="Pfam" id="PF04397">
    <property type="entry name" value="LytTR"/>
    <property type="match status" value="1"/>
</dbReference>
<proteinExistence type="predicted"/>
<keyword evidence="6" id="KW-1185">Reference proteome</keyword>
<organism evidence="5 6">
    <name type="scientific">Inhella crocodyli</name>
    <dbReference type="NCBI Taxonomy" id="2499851"/>
    <lineage>
        <taxon>Bacteria</taxon>
        <taxon>Pseudomonadati</taxon>
        <taxon>Pseudomonadota</taxon>
        <taxon>Betaproteobacteria</taxon>
        <taxon>Burkholderiales</taxon>
        <taxon>Sphaerotilaceae</taxon>
        <taxon>Inhella</taxon>
    </lineage>
</organism>
<accession>A0A437LSI5</accession>
<gene>
    <name evidence="5" type="ORF">EOD73_05135</name>
</gene>
<dbReference type="GO" id="GO:0032993">
    <property type="term" value="C:protein-DNA complex"/>
    <property type="evidence" value="ECO:0007669"/>
    <property type="project" value="TreeGrafter"/>
</dbReference>
<dbReference type="GO" id="GO:0000156">
    <property type="term" value="F:phosphorelay response regulator activity"/>
    <property type="evidence" value="ECO:0007669"/>
    <property type="project" value="TreeGrafter"/>
</dbReference>
<dbReference type="Gene3D" id="2.40.50.1020">
    <property type="entry name" value="LytTr DNA-binding domain"/>
    <property type="match status" value="1"/>
</dbReference>